<dbReference type="KEGG" id="step:IC006_0612"/>
<evidence type="ECO:0000313" key="4">
    <source>
        <dbReference type="Proteomes" id="UP000325030"/>
    </source>
</evidence>
<gene>
    <name evidence="1" type="ORF">IC006_0612</name>
    <name evidence="2" type="ORF">IC007_0577</name>
</gene>
<dbReference type="AlphaFoldDB" id="A0A510DT43"/>
<dbReference type="Proteomes" id="UP000325030">
    <property type="component" value="Chromosome"/>
</dbReference>
<accession>A0A510E0S4</accession>
<dbReference type="EMBL" id="AP018929">
    <property type="protein sequence ID" value="BBG23328.1"/>
    <property type="molecule type" value="Genomic_DNA"/>
</dbReference>
<dbReference type="Proteomes" id="UP000322983">
    <property type="component" value="Chromosome"/>
</dbReference>
<dbReference type="EMBL" id="AP018930">
    <property type="protein sequence ID" value="BBG26072.1"/>
    <property type="molecule type" value="Genomic_DNA"/>
</dbReference>
<accession>A0A510DT43</accession>
<evidence type="ECO:0000313" key="2">
    <source>
        <dbReference type="EMBL" id="BBG26072.1"/>
    </source>
</evidence>
<reference evidence="1 3" key="2">
    <citation type="journal article" date="2020" name="Int. J. Syst. Evol. Microbiol.">
        <title>Sulfuracidifex tepidarius gen. nov., sp. nov. and transfer of Sulfolobus metallicus Huber and Stetter 1992 to the genus Sulfuracidifex as Sulfuracidifex metallicus comb. nov.</title>
        <authorList>
            <person name="Itoh T."/>
            <person name="Miura T."/>
            <person name="Sakai H.D."/>
            <person name="Kato S."/>
            <person name="Ohkuma M."/>
            <person name="Takashina T."/>
        </authorList>
    </citation>
    <scope>NUCLEOTIDE SEQUENCE [LARGE SCALE GENOMIC DNA]</scope>
    <source>
        <strain evidence="1 3">IC-006</strain>
        <strain evidence="2">IC-007</strain>
    </source>
</reference>
<proteinExistence type="predicted"/>
<name>A0A510DT43_9CREN</name>
<evidence type="ECO:0000313" key="1">
    <source>
        <dbReference type="EMBL" id="BBG23328.1"/>
    </source>
</evidence>
<evidence type="ECO:0000313" key="3">
    <source>
        <dbReference type="Proteomes" id="UP000322983"/>
    </source>
</evidence>
<reference evidence="4" key="1">
    <citation type="submission" date="2018-09" db="EMBL/GenBank/DDBJ databases">
        <title>Complete Genome Sequencing of Sulfolobus sp. JCM 16834.</title>
        <authorList>
            <person name="Kato S."/>
            <person name="Itoh T."/>
            <person name="Ohkuma M."/>
        </authorList>
    </citation>
    <scope>NUCLEOTIDE SEQUENCE [LARGE SCALE GENOMIC DNA]</scope>
    <source>
        <strain evidence="4">IC-007</strain>
    </source>
</reference>
<keyword evidence="3" id="KW-1185">Reference proteome</keyword>
<organism evidence="1 3">
    <name type="scientific">Sulfuracidifex tepidarius</name>
    <dbReference type="NCBI Taxonomy" id="1294262"/>
    <lineage>
        <taxon>Archaea</taxon>
        <taxon>Thermoproteota</taxon>
        <taxon>Thermoprotei</taxon>
        <taxon>Sulfolobales</taxon>
        <taxon>Sulfolobaceae</taxon>
        <taxon>Sulfuracidifex</taxon>
    </lineage>
</organism>
<sequence>MNLIFNFTNSKRNLHVKDLIILSDESGMELLIK</sequence>
<protein>
    <submittedName>
        <fullName evidence="1">Uncharacterized protein</fullName>
    </submittedName>
</protein>